<keyword evidence="2" id="KW-1185">Reference proteome</keyword>
<sequence length="119" mass="13418">MTELLTSTARVQTDRAARYGKQLASHFSRKLNTHWDSDAARGSLEFPGEGVEGKPTQVDLIASDDVLMMNITADEETVERLERVVAVHLIRFGMKDNLEVTWTRKGGEEHRYTAADLEQ</sequence>
<dbReference type="Proteomes" id="UP000254467">
    <property type="component" value="Unassembled WGS sequence"/>
</dbReference>
<dbReference type="InterPro" id="IPR014543">
    <property type="entry name" value="UCP028291"/>
</dbReference>
<dbReference type="OrthoDB" id="9806511at2"/>
<dbReference type="RefSeq" id="WP_018580948.1">
    <property type="nucleotide sequence ID" value="NZ_LDYD01000008.1"/>
</dbReference>
<proteinExistence type="predicted"/>
<gene>
    <name evidence="1" type="ORF">NCTC11862_01934</name>
</gene>
<evidence type="ECO:0000313" key="2">
    <source>
        <dbReference type="Proteomes" id="UP000254467"/>
    </source>
</evidence>
<dbReference type="EMBL" id="UFXQ01000001">
    <property type="protein sequence ID" value="STC70126.1"/>
    <property type="molecule type" value="Genomic_DNA"/>
</dbReference>
<evidence type="ECO:0000313" key="1">
    <source>
        <dbReference type="EMBL" id="STC70126.1"/>
    </source>
</evidence>
<dbReference type="STRING" id="35756.GCA_001044155_02144"/>
<dbReference type="AlphaFoldDB" id="A0A376CNN1"/>
<accession>A0A376CNN1</accession>
<organism evidence="1 2">
    <name type="scientific">Corynebacterium pilosum</name>
    <dbReference type="NCBI Taxonomy" id="35756"/>
    <lineage>
        <taxon>Bacteria</taxon>
        <taxon>Bacillati</taxon>
        <taxon>Actinomycetota</taxon>
        <taxon>Actinomycetes</taxon>
        <taxon>Mycobacteriales</taxon>
        <taxon>Corynebacteriaceae</taxon>
        <taxon>Corynebacterium</taxon>
    </lineage>
</organism>
<dbReference type="Pfam" id="PF09981">
    <property type="entry name" value="DUF2218"/>
    <property type="match status" value="1"/>
</dbReference>
<dbReference type="Gene3D" id="3.30.310.50">
    <property type="entry name" value="Alpha-D-phosphohexomutase, C-terminal domain"/>
    <property type="match status" value="1"/>
</dbReference>
<reference evidence="1 2" key="1">
    <citation type="submission" date="2018-06" db="EMBL/GenBank/DDBJ databases">
        <authorList>
            <consortium name="Pathogen Informatics"/>
            <person name="Doyle S."/>
        </authorList>
    </citation>
    <scope>NUCLEOTIDE SEQUENCE [LARGE SCALE GENOMIC DNA]</scope>
    <source>
        <strain evidence="1 2">NCTC11862</strain>
    </source>
</reference>
<name>A0A376CNN1_9CORY</name>
<protein>
    <submittedName>
        <fullName evidence="1">Uncharacterized protein conserved in bacteria (DUF2218)</fullName>
    </submittedName>
</protein>